<dbReference type="InterPro" id="IPR056911">
    <property type="entry name" value="Phage_Znf_bind_put"/>
</dbReference>
<dbReference type="Proteomes" id="UP000326860">
    <property type="component" value="Segment"/>
</dbReference>
<name>A0A5J6TV93_9CAUD</name>
<gene>
    <name evidence="2" type="primary">89</name>
    <name evidence="2" type="ORF">PBI_SADBOI_89</name>
</gene>
<dbReference type="GeneID" id="55623371"/>
<sequence length="108" mass="12176">MQVGGGKNRNLDRLRCGYAVTVFERGNTMQKDVINVTCPRCKARPGEQCGGKAQPDSAGNRVHIPRVDRYIKVSNLATEAWDHLQTDASSEYHREQFSKKMDKVRALI</sequence>
<organism evidence="2 3">
    <name type="scientific">Gordonia phage Sadboi</name>
    <dbReference type="NCBI Taxonomy" id="2599849"/>
    <lineage>
        <taxon>Viruses</taxon>
        <taxon>Duplodnaviria</taxon>
        <taxon>Heunggongvirae</taxon>
        <taxon>Uroviricota</taxon>
        <taxon>Caudoviricetes</taxon>
        <taxon>Dovevirinae</taxon>
        <taxon>Lambovirus</taxon>
        <taxon>Lambovirus sadboi</taxon>
    </lineage>
</organism>
<evidence type="ECO:0000313" key="2">
    <source>
        <dbReference type="EMBL" id="QFG14746.1"/>
    </source>
</evidence>
<keyword evidence="3" id="KW-1185">Reference proteome</keyword>
<evidence type="ECO:0000313" key="3">
    <source>
        <dbReference type="Proteomes" id="UP000326860"/>
    </source>
</evidence>
<evidence type="ECO:0000259" key="1">
    <source>
        <dbReference type="Pfam" id="PF24623"/>
    </source>
</evidence>
<proteinExistence type="predicted"/>
<protein>
    <recommendedName>
        <fullName evidence="1">DNA-binding phage zinc finger domain-containing protein</fullName>
    </recommendedName>
</protein>
<dbReference type="KEGG" id="vg:55623371"/>
<dbReference type="Pfam" id="PF24623">
    <property type="entry name" value="Phage_zn_bind_8"/>
    <property type="match status" value="1"/>
</dbReference>
<accession>A0A5J6TV93</accession>
<dbReference type="EMBL" id="MN234232">
    <property type="protein sequence ID" value="QFG14746.1"/>
    <property type="molecule type" value="Genomic_DNA"/>
</dbReference>
<reference evidence="2 3" key="1">
    <citation type="submission" date="2019-07" db="EMBL/GenBank/DDBJ databases">
        <authorList>
            <person name="Fryberger R.B."/>
            <person name="Stoner T.H."/>
            <person name="Garlena R.A."/>
            <person name="Russell D.A."/>
            <person name="Pope W.H."/>
            <person name="Jacobs-Sera D."/>
            <person name="Hatfull G.F."/>
        </authorList>
    </citation>
    <scope>NUCLEOTIDE SEQUENCE [LARGE SCALE GENOMIC DNA]</scope>
</reference>
<dbReference type="RefSeq" id="YP_009852740.1">
    <property type="nucleotide sequence ID" value="NC_048815.1"/>
</dbReference>
<feature type="domain" description="DNA-binding phage zinc finger" evidence="1">
    <location>
        <begin position="30"/>
        <end position="69"/>
    </location>
</feature>